<accession>A0A6N2KGJ2</accession>
<dbReference type="EMBL" id="CAADRP010000067">
    <property type="protein sequence ID" value="VFU22330.1"/>
    <property type="molecule type" value="Genomic_DNA"/>
</dbReference>
<organism evidence="1">
    <name type="scientific">Salix viminalis</name>
    <name type="common">Common osier</name>
    <name type="synonym">Basket willow</name>
    <dbReference type="NCBI Taxonomy" id="40686"/>
    <lineage>
        <taxon>Eukaryota</taxon>
        <taxon>Viridiplantae</taxon>
        <taxon>Streptophyta</taxon>
        <taxon>Embryophyta</taxon>
        <taxon>Tracheophyta</taxon>
        <taxon>Spermatophyta</taxon>
        <taxon>Magnoliopsida</taxon>
        <taxon>eudicotyledons</taxon>
        <taxon>Gunneridae</taxon>
        <taxon>Pentapetalae</taxon>
        <taxon>rosids</taxon>
        <taxon>fabids</taxon>
        <taxon>Malpighiales</taxon>
        <taxon>Salicaceae</taxon>
        <taxon>Saliceae</taxon>
        <taxon>Salix</taxon>
    </lineage>
</organism>
<proteinExistence type="predicted"/>
<gene>
    <name evidence="1" type="ORF">SVIM_LOCUS24025</name>
</gene>
<dbReference type="AlphaFoldDB" id="A0A6N2KGJ2"/>
<evidence type="ECO:0000313" key="1">
    <source>
        <dbReference type="EMBL" id="VFU22330.1"/>
    </source>
</evidence>
<sequence length="84" mass="9299">MLAYAVGSLLLPFPTPNACWIRHHLPILKAEGIRAGTAILSPATIYYNAFICAIDKGNIRNNAKQNHACVFLSNPWCISDRGFR</sequence>
<protein>
    <submittedName>
        <fullName evidence="1">Uncharacterized protein</fullName>
    </submittedName>
</protein>
<name>A0A6N2KGJ2_SALVM</name>
<reference evidence="1" key="1">
    <citation type="submission" date="2019-03" db="EMBL/GenBank/DDBJ databases">
        <authorList>
            <person name="Mank J."/>
            <person name="Almeida P."/>
        </authorList>
    </citation>
    <scope>NUCLEOTIDE SEQUENCE</scope>
    <source>
        <strain evidence="1">78183</strain>
    </source>
</reference>